<dbReference type="PANTHER" id="PTHR42879:SF2">
    <property type="entry name" value="3-OXOACYL-[ACYL-CARRIER-PROTEIN] REDUCTASE FABG"/>
    <property type="match status" value="1"/>
</dbReference>
<proteinExistence type="inferred from homology"/>
<dbReference type="InterPro" id="IPR020904">
    <property type="entry name" value="Sc_DH/Rdtase_CS"/>
</dbReference>
<gene>
    <name evidence="3" type="ORF">GCM10011354_09830</name>
</gene>
<dbReference type="EMBL" id="BMHA01000003">
    <property type="protein sequence ID" value="GGI04585.1"/>
    <property type="molecule type" value="Genomic_DNA"/>
</dbReference>
<evidence type="ECO:0000313" key="4">
    <source>
        <dbReference type="Proteomes" id="UP000650511"/>
    </source>
</evidence>
<keyword evidence="4" id="KW-1185">Reference proteome</keyword>
<dbReference type="PANTHER" id="PTHR42879">
    <property type="entry name" value="3-OXOACYL-(ACYL-CARRIER-PROTEIN) REDUCTASE"/>
    <property type="match status" value="1"/>
</dbReference>
<dbReference type="Pfam" id="PF13561">
    <property type="entry name" value="adh_short_C2"/>
    <property type="match status" value="1"/>
</dbReference>
<dbReference type="PRINTS" id="PR00080">
    <property type="entry name" value="SDRFAMILY"/>
</dbReference>
<dbReference type="InterPro" id="IPR050259">
    <property type="entry name" value="SDR"/>
</dbReference>
<evidence type="ECO:0000256" key="2">
    <source>
        <dbReference type="ARBA" id="ARBA00023002"/>
    </source>
</evidence>
<organism evidence="3 4">
    <name type="scientific">Egicoccus halophilus</name>
    <dbReference type="NCBI Taxonomy" id="1670830"/>
    <lineage>
        <taxon>Bacteria</taxon>
        <taxon>Bacillati</taxon>
        <taxon>Actinomycetota</taxon>
        <taxon>Nitriliruptoria</taxon>
        <taxon>Egicoccales</taxon>
        <taxon>Egicoccaceae</taxon>
        <taxon>Egicoccus</taxon>
    </lineage>
</organism>
<dbReference type="FunFam" id="3.40.50.720:FF:000084">
    <property type="entry name" value="Short-chain dehydrogenase reductase"/>
    <property type="match status" value="1"/>
</dbReference>
<reference evidence="3" key="1">
    <citation type="journal article" date="2014" name="Int. J. Syst. Evol. Microbiol.">
        <title>Complete genome sequence of Corynebacterium casei LMG S-19264T (=DSM 44701T), isolated from a smear-ripened cheese.</title>
        <authorList>
            <consortium name="US DOE Joint Genome Institute (JGI-PGF)"/>
            <person name="Walter F."/>
            <person name="Albersmeier A."/>
            <person name="Kalinowski J."/>
            <person name="Ruckert C."/>
        </authorList>
    </citation>
    <scope>NUCLEOTIDE SEQUENCE</scope>
    <source>
        <strain evidence="3">CGMCC 1.14988</strain>
    </source>
</reference>
<comment type="similarity">
    <text evidence="1">Belongs to the short-chain dehydrogenases/reductases (SDR) family.</text>
</comment>
<dbReference type="PROSITE" id="PS00061">
    <property type="entry name" value="ADH_SHORT"/>
    <property type="match status" value="1"/>
</dbReference>
<protein>
    <submittedName>
        <fullName evidence="3">Oxidoreductase</fullName>
    </submittedName>
</protein>
<dbReference type="SUPFAM" id="SSF51735">
    <property type="entry name" value="NAD(P)-binding Rossmann-fold domains"/>
    <property type="match status" value="1"/>
</dbReference>
<name>A0A8J3A6Q1_9ACTN</name>
<dbReference type="Proteomes" id="UP000650511">
    <property type="component" value="Unassembled WGS sequence"/>
</dbReference>
<dbReference type="RefSeq" id="WP_188584376.1">
    <property type="nucleotide sequence ID" value="NZ_BMHA01000003.1"/>
</dbReference>
<dbReference type="InterPro" id="IPR002347">
    <property type="entry name" value="SDR_fam"/>
</dbReference>
<dbReference type="Gene3D" id="3.40.50.720">
    <property type="entry name" value="NAD(P)-binding Rossmann-like Domain"/>
    <property type="match status" value="1"/>
</dbReference>
<keyword evidence="2" id="KW-0560">Oxidoreductase</keyword>
<reference evidence="3" key="2">
    <citation type="submission" date="2020-09" db="EMBL/GenBank/DDBJ databases">
        <authorList>
            <person name="Sun Q."/>
            <person name="Zhou Y."/>
        </authorList>
    </citation>
    <scope>NUCLEOTIDE SEQUENCE</scope>
    <source>
        <strain evidence="3">CGMCC 1.14988</strain>
    </source>
</reference>
<dbReference type="NCBIfam" id="NF009384">
    <property type="entry name" value="PRK12743.1"/>
    <property type="match status" value="1"/>
</dbReference>
<dbReference type="AlphaFoldDB" id="A0A8J3A6Q1"/>
<dbReference type="GO" id="GO:0016491">
    <property type="term" value="F:oxidoreductase activity"/>
    <property type="evidence" value="ECO:0007669"/>
    <property type="project" value="UniProtKB-KW"/>
</dbReference>
<sequence length="256" mass="26708">MSRTAIVTGASSGIGKATAVVLARAGYDVGLTYAGNEDGARGTAGEIETIGQRAVVRRLDLTDPLASPKVVEELIEELGHLDVLVNNAGEGSETPFLDQGLDEWRQVLDVDLTGAFLVMQTAARSMVRRGEGGRIVAVTSVHEHVPLRGSSAYCAAKGGLGLLLKVMALELGEHGVTVNAVAPGEIATKMTDQHDDDPRTTSRPGLAVRRPGDAFEIAHAVAYLASPQAAYTTGTSLNVDGGLLLMGAEANRRLAE</sequence>
<evidence type="ECO:0000313" key="3">
    <source>
        <dbReference type="EMBL" id="GGI04585.1"/>
    </source>
</evidence>
<dbReference type="PRINTS" id="PR00081">
    <property type="entry name" value="GDHRDH"/>
</dbReference>
<dbReference type="InterPro" id="IPR036291">
    <property type="entry name" value="NAD(P)-bd_dom_sf"/>
</dbReference>
<evidence type="ECO:0000256" key="1">
    <source>
        <dbReference type="ARBA" id="ARBA00006484"/>
    </source>
</evidence>
<accession>A0A8J3A6Q1</accession>
<dbReference type="GO" id="GO:0032787">
    <property type="term" value="P:monocarboxylic acid metabolic process"/>
    <property type="evidence" value="ECO:0007669"/>
    <property type="project" value="UniProtKB-ARBA"/>
</dbReference>
<comment type="caution">
    <text evidence="3">The sequence shown here is derived from an EMBL/GenBank/DDBJ whole genome shotgun (WGS) entry which is preliminary data.</text>
</comment>